<dbReference type="PANTHER" id="PTHR25462">
    <property type="entry name" value="BONUS, ISOFORM C-RELATED"/>
    <property type="match status" value="1"/>
</dbReference>
<protein>
    <recommendedName>
        <fullName evidence="3">B box-type domain-containing protein</fullName>
    </recommendedName>
</protein>
<dbReference type="Gene3D" id="2.130.10.10">
    <property type="entry name" value="YVTN repeat-like/Quinoprotein amine dehydrogenase"/>
    <property type="match status" value="1"/>
</dbReference>
<keyword evidence="1" id="KW-0863">Zinc-finger</keyword>
<dbReference type="GO" id="GO:0008270">
    <property type="term" value="F:zinc ion binding"/>
    <property type="evidence" value="ECO:0007669"/>
    <property type="project" value="UniProtKB-KW"/>
</dbReference>
<dbReference type="Proteomes" id="UP000596742">
    <property type="component" value="Unassembled WGS sequence"/>
</dbReference>
<feature type="domain" description="B box-type" evidence="3">
    <location>
        <begin position="6"/>
        <end position="53"/>
    </location>
</feature>
<dbReference type="CDD" id="cd19757">
    <property type="entry name" value="Bbox1"/>
    <property type="match status" value="1"/>
</dbReference>
<dbReference type="Gene3D" id="3.30.160.60">
    <property type="entry name" value="Classic Zinc Finger"/>
    <property type="match status" value="1"/>
</dbReference>
<evidence type="ECO:0000256" key="2">
    <source>
        <dbReference type="SAM" id="Coils"/>
    </source>
</evidence>
<dbReference type="InterPro" id="IPR000315">
    <property type="entry name" value="Znf_B-box"/>
</dbReference>
<keyword evidence="1" id="KW-0479">Metal-binding</keyword>
<dbReference type="OrthoDB" id="6091353at2759"/>
<reference evidence="4" key="1">
    <citation type="submission" date="2018-11" db="EMBL/GenBank/DDBJ databases">
        <authorList>
            <person name="Alioto T."/>
            <person name="Alioto T."/>
        </authorList>
    </citation>
    <scope>NUCLEOTIDE SEQUENCE</scope>
</reference>
<name>A0A8B6G1P5_MYTGA</name>
<feature type="domain" description="B box-type" evidence="3">
    <location>
        <begin position="65"/>
        <end position="107"/>
    </location>
</feature>
<evidence type="ECO:0000313" key="4">
    <source>
        <dbReference type="EMBL" id="VDI57404.1"/>
    </source>
</evidence>
<dbReference type="GO" id="GO:0061630">
    <property type="term" value="F:ubiquitin protein ligase activity"/>
    <property type="evidence" value="ECO:0007669"/>
    <property type="project" value="TreeGrafter"/>
</dbReference>
<dbReference type="SUPFAM" id="SSF101898">
    <property type="entry name" value="NHL repeat"/>
    <property type="match status" value="1"/>
</dbReference>
<evidence type="ECO:0000313" key="5">
    <source>
        <dbReference type="Proteomes" id="UP000596742"/>
    </source>
</evidence>
<accession>A0A8B6G1P5</accession>
<dbReference type="EMBL" id="UYJE01007724">
    <property type="protein sequence ID" value="VDI57404.1"/>
    <property type="molecule type" value="Genomic_DNA"/>
</dbReference>
<keyword evidence="1" id="KW-0862">Zinc</keyword>
<dbReference type="PROSITE" id="PS50119">
    <property type="entry name" value="ZF_BBOX"/>
    <property type="match status" value="2"/>
</dbReference>
<keyword evidence="5" id="KW-1185">Reference proteome</keyword>
<feature type="coiled-coil region" evidence="2">
    <location>
        <begin position="138"/>
        <end position="205"/>
    </location>
</feature>
<comment type="caution">
    <text evidence="4">The sequence shown here is derived from an EMBL/GenBank/DDBJ whole genome shotgun (WGS) entry which is preliminary data.</text>
</comment>
<evidence type="ECO:0000256" key="1">
    <source>
        <dbReference type="PROSITE-ProRule" id="PRU00024"/>
    </source>
</evidence>
<dbReference type="SUPFAM" id="SSF57845">
    <property type="entry name" value="B-box zinc-binding domain"/>
    <property type="match status" value="1"/>
</dbReference>
<dbReference type="InterPro" id="IPR015943">
    <property type="entry name" value="WD40/YVTN_repeat-like_dom_sf"/>
</dbReference>
<dbReference type="AlphaFoldDB" id="A0A8B6G1P5"/>
<organism evidence="4 5">
    <name type="scientific">Mytilus galloprovincialis</name>
    <name type="common">Mediterranean mussel</name>
    <dbReference type="NCBI Taxonomy" id="29158"/>
    <lineage>
        <taxon>Eukaryota</taxon>
        <taxon>Metazoa</taxon>
        <taxon>Spiralia</taxon>
        <taxon>Lophotrochozoa</taxon>
        <taxon>Mollusca</taxon>
        <taxon>Bivalvia</taxon>
        <taxon>Autobranchia</taxon>
        <taxon>Pteriomorphia</taxon>
        <taxon>Mytilida</taxon>
        <taxon>Mytiloidea</taxon>
        <taxon>Mytilidae</taxon>
        <taxon>Mytilinae</taxon>
        <taxon>Mytilus</taxon>
    </lineage>
</organism>
<keyword evidence="2" id="KW-0175">Coiled coil</keyword>
<evidence type="ECO:0000259" key="3">
    <source>
        <dbReference type="PROSITE" id="PS50119"/>
    </source>
</evidence>
<dbReference type="SMART" id="SM00336">
    <property type="entry name" value="BBOX"/>
    <property type="match status" value="2"/>
</dbReference>
<dbReference type="InterPro" id="IPR047153">
    <property type="entry name" value="TRIM45/56/19-like"/>
</dbReference>
<gene>
    <name evidence="4" type="ORF">MGAL_10B023532</name>
</gene>
<sequence>MDSSFDHCGVCTSRHVSKLSWVWCSDCDEGLCQDCTEHHSLSKATRNHKTVPIGEYQKLPSFIANINLHCDEHDEKYQLYCKEHNSMLCRKCVISEKHAECKEMIPVEDVIQNAKTSVAFSEIESSFQEMKEILKLILEDKQKNVSSLSDSKKKLESEISAIRRQINQHLDQIQDLFIAEFNRAVENATQQIQSFIASLKNNQREIDECIEDVENIKKYATDMQTFLGIDQLENKLNKSENDIQSWTDGKRLCSTVVSYNINSFLQNICYDITSFGKPIIDVQPCELSLHRKKEGQAQLTVSLEPKSSVEHITLKLKTQFNTLCTVVSCCCISPCGKLVVSNFEPSYLNLFAPDGKYEKAIKNIMPNINDVTYVDNEIVAVVSYYDKNIKLVNLKAGKAFRTINTNSPSCGLTYIGGRLIISPLGGRLGEVGLNDTTDICIGSQHGQRVASYVASLGDKIYSSKQNNNTVVCHHRNGDLLWTFTNETVIKGNRCITVDEHGNLFVVGKNSQNVIIIASDGTKHKQLLSEKDLCGVPWAIDYNSELKSLLVANEKDGQAFLYTVNYS</sequence>
<dbReference type="GO" id="GO:0006513">
    <property type="term" value="P:protein monoubiquitination"/>
    <property type="evidence" value="ECO:0007669"/>
    <property type="project" value="TreeGrafter"/>
</dbReference>
<proteinExistence type="predicted"/>
<dbReference type="PANTHER" id="PTHR25462:SF229">
    <property type="entry name" value="TRANSCRIPTION INTERMEDIARY FACTOR 1-BETA"/>
    <property type="match status" value="1"/>
</dbReference>